<keyword evidence="2" id="KW-1185">Reference proteome</keyword>
<sequence>MPFERQSNPLASTEGIYLVDLQGVKDLEDHDGIVLVAKVLRGTACGTMVEGLNLQEVDYICKTLALELGLKERRTRFVVCTMTYRHRPRNDHTTNFFKRITWIVGAFVMVWVVCIPSLFVFICVPVEKLWYPDLPGGCINQVGTWIDNAASTVFSDLLILLLPSPHMWGLQLRKLDKMGLTLVFGLGFL</sequence>
<comment type="caution">
    <text evidence="1">The sequence shown here is derived from an EMBL/GenBank/DDBJ whole genome shotgun (WGS) entry which is preliminary data.</text>
</comment>
<protein>
    <submittedName>
        <fullName evidence="1">Uncharacterized protein</fullName>
    </submittedName>
</protein>
<name>A0ACA9U885_BIOOC</name>
<reference evidence="1" key="2">
    <citation type="submission" date="2021-10" db="EMBL/GenBank/DDBJ databases">
        <authorList>
            <person name="Piombo E."/>
        </authorList>
    </citation>
    <scope>NUCLEOTIDE SEQUENCE</scope>
</reference>
<reference evidence="1" key="1">
    <citation type="submission" date="2020-04" db="EMBL/GenBank/DDBJ databases">
        <authorList>
            <person name="Broberg M."/>
        </authorList>
    </citation>
    <scope>NUCLEOTIDE SEQUENCE</scope>
</reference>
<proteinExistence type="predicted"/>
<gene>
    <name evidence="1" type="ORF">CRV2_00018959</name>
</gene>
<evidence type="ECO:0000313" key="1">
    <source>
        <dbReference type="EMBL" id="CAG9949498.1"/>
    </source>
</evidence>
<organism evidence="1 2">
    <name type="scientific">Clonostachys rosea f. rosea IK726</name>
    <dbReference type="NCBI Taxonomy" id="1349383"/>
    <lineage>
        <taxon>Eukaryota</taxon>
        <taxon>Fungi</taxon>
        <taxon>Dikarya</taxon>
        <taxon>Ascomycota</taxon>
        <taxon>Pezizomycotina</taxon>
        <taxon>Sordariomycetes</taxon>
        <taxon>Hypocreomycetidae</taxon>
        <taxon>Hypocreales</taxon>
        <taxon>Bionectriaceae</taxon>
        <taxon>Clonostachys</taxon>
    </lineage>
</organism>
<dbReference type="EMBL" id="CADEHS020000093">
    <property type="protein sequence ID" value="CAG9949498.1"/>
    <property type="molecule type" value="Genomic_DNA"/>
</dbReference>
<accession>A0ACA9U885</accession>
<dbReference type="Proteomes" id="UP000836387">
    <property type="component" value="Unassembled WGS sequence"/>
</dbReference>
<evidence type="ECO:0000313" key="2">
    <source>
        <dbReference type="Proteomes" id="UP000836387"/>
    </source>
</evidence>